<gene>
    <name evidence="2" type="ORF">ZHAS_00000094</name>
</gene>
<sequence length="98" mass="10896">MLRFPPGNKSARQRMDFNKIDGIDGDSTIRSNRTTVDEESSPCVPSLPVPERPVPFSAHLSDVASEWSPHERSDIEDLEQVRYPIKSSLSAVNCAKKA</sequence>
<evidence type="ECO:0000256" key="1">
    <source>
        <dbReference type="SAM" id="MobiDB-lite"/>
    </source>
</evidence>
<accession>A0A084V9W2</accession>
<dbReference type="EnsemblMetazoa" id="ASIC000094-RA">
    <property type="protein sequence ID" value="ASIC000094-PA"/>
    <property type="gene ID" value="ASIC000094"/>
</dbReference>
<dbReference type="GO" id="GO:0016779">
    <property type="term" value="F:nucleotidyltransferase activity"/>
    <property type="evidence" value="ECO:0007669"/>
    <property type="project" value="UniProtKB-KW"/>
</dbReference>
<evidence type="ECO:0000313" key="4">
    <source>
        <dbReference type="Proteomes" id="UP000030765"/>
    </source>
</evidence>
<keyword evidence="2" id="KW-0548">Nucleotidyltransferase</keyword>
<dbReference type="EMBL" id="KE523882">
    <property type="protein sequence ID" value="KFB34756.1"/>
    <property type="molecule type" value="Genomic_DNA"/>
</dbReference>
<feature type="compositionally biased region" description="Basic and acidic residues" evidence="1">
    <location>
        <begin position="13"/>
        <end position="22"/>
    </location>
</feature>
<organism evidence="2">
    <name type="scientific">Anopheles sinensis</name>
    <name type="common">Mosquito</name>
    <dbReference type="NCBI Taxonomy" id="74873"/>
    <lineage>
        <taxon>Eukaryota</taxon>
        <taxon>Metazoa</taxon>
        <taxon>Ecdysozoa</taxon>
        <taxon>Arthropoda</taxon>
        <taxon>Hexapoda</taxon>
        <taxon>Insecta</taxon>
        <taxon>Pterygota</taxon>
        <taxon>Neoptera</taxon>
        <taxon>Endopterygota</taxon>
        <taxon>Diptera</taxon>
        <taxon>Nematocera</taxon>
        <taxon>Culicoidea</taxon>
        <taxon>Culicidae</taxon>
        <taxon>Anophelinae</taxon>
        <taxon>Anopheles</taxon>
    </lineage>
</organism>
<keyword evidence="4" id="KW-1185">Reference proteome</keyword>
<reference evidence="2 4" key="1">
    <citation type="journal article" date="2014" name="BMC Genomics">
        <title>Genome sequence of Anopheles sinensis provides insight into genetics basis of mosquito competence for malaria parasites.</title>
        <authorList>
            <person name="Zhou D."/>
            <person name="Zhang D."/>
            <person name="Ding G."/>
            <person name="Shi L."/>
            <person name="Hou Q."/>
            <person name="Ye Y."/>
            <person name="Xu Y."/>
            <person name="Zhou H."/>
            <person name="Xiong C."/>
            <person name="Li S."/>
            <person name="Yu J."/>
            <person name="Hong S."/>
            <person name="Yu X."/>
            <person name="Zou P."/>
            <person name="Chen C."/>
            <person name="Chang X."/>
            <person name="Wang W."/>
            <person name="Lv Y."/>
            <person name="Sun Y."/>
            <person name="Ma L."/>
            <person name="Shen B."/>
            <person name="Zhu C."/>
        </authorList>
    </citation>
    <scope>NUCLEOTIDE SEQUENCE [LARGE SCALE GENOMIC DNA]</scope>
</reference>
<proteinExistence type="predicted"/>
<dbReference type="AlphaFoldDB" id="A0A084V9W2"/>
<feature type="region of interest" description="Disordered" evidence="1">
    <location>
        <begin position="1"/>
        <end position="50"/>
    </location>
</feature>
<protein>
    <submittedName>
        <fullName evidence="2 3">Phosphatidate cytidylyltransferase</fullName>
    </submittedName>
</protein>
<dbReference type="EMBL" id="ATLV01000461">
    <property type="status" value="NOT_ANNOTATED_CDS"/>
    <property type="molecule type" value="Genomic_DNA"/>
</dbReference>
<evidence type="ECO:0000313" key="2">
    <source>
        <dbReference type="EMBL" id="KFB34756.1"/>
    </source>
</evidence>
<reference evidence="3" key="2">
    <citation type="submission" date="2020-05" db="UniProtKB">
        <authorList>
            <consortium name="EnsemblMetazoa"/>
        </authorList>
    </citation>
    <scope>IDENTIFICATION</scope>
</reference>
<keyword evidence="2" id="KW-0808">Transferase</keyword>
<dbReference type="Proteomes" id="UP000030765">
    <property type="component" value="Unassembled WGS sequence"/>
</dbReference>
<dbReference type="VEuPathDB" id="VectorBase:ASIC000094"/>
<name>A0A084V9W2_ANOSI</name>
<evidence type="ECO:0000313" key="3">
    <source>
        <dbReference type="EnsemblMetazoa" id="ASIC000094-PA"/>
    </source>
</evidence>